<organism evidence="13 14">
    <name type="scientific">Mycoplasmopsis ciconiae</name>
    <dbReference type="NCBI Taxonomy" id="561067"/>
    <lineage>
        <taxon>Bacteria</taxon>
        <taxon>Bacillati</taxon>
        <taxon>Mycoplasmatota</taxon>
        <taxon>Mycoplasmoidales</taxon>
        <taxon>Metamycoplasmataceae</taxon>
        <taxon>Mycoplasmopsis</taxon>
    </lineage>
</organism>
<comment type="similarity">
    <text evidence="4">Belongs to the RNase HII family. RnhC subfamily.</text>
</comment>
<evidence type="ECO:0000256" key="6">
    <source>
        <dbReference type="ARBA" id="ARBA00022722"/>
    </source>
</evidence>
<dbReference type="PANTHER" id="PTHR10954">
    <property type="entry name" value="RIBONUCLEASE H2 SUBUNIT A"/>
    <property type="match status" value="1"/>
</dbReference>
<dbReference type="Pfam" id="PF01351">
    <property type="entry name" value="RNase_HII"/>
    <property type="match status" value="1"/>
</dbReference>
<evidence type="ECO:0000259" key="12">
    <source>
        <dbReference type="PROSITE" id="PS51975"/>
    </source>
</evidence>
<sequence length="230" mass="26864">MNFFEIDKSNYRNLYKHKIIGVDEVGVGDYFAPLVACAVYIPPVSIQVLNQIGIKDSKKLSDKKIRELAKTIKEHVWFSLNHLSAKGYNNLTANDKYNANELKFFLHTKCINDLENRINFELVIVIDQYTTLNSIKRYHQKIFNDNWAQLKEYKNDQYFINKAENYFLAVACASILARDFLLDYMDKISQKYNFNFPLGASAQVKEKVKEFASIHGEKQLYEVCKKSFKI</sequence>
<evidence type="ECO:0000256" key="1">
    <source>
        <dbReference type="ARBA" id="ARBA00000077"/>
    </source>
</evidence>
<dbReference type="InterPro" id="IPR036397">
    <property type="entry name" value="RNaseH_sf"/>
</dbReference>
<keyword evidence="14" id="KW-1185">Reference proteome</keyword>
<accession>A0ABU7MLJ6</accession>
<keyword evidence="6 10" id="KW-0540">Nuclease</keyword>
<name>A0ABU7MLJ6_9BACT</name>
<feature type="domain" description="RNase H type-2" evidence="12">
    <location>
        <begin position="17"/>
        <end position="230"/>
    </location>
</feature>
<keyword evidence="8 10" id="KW-0255">Endonuclease</keyword>
<evidence type="ECO:0000313" key="14">
    <source>
        <dbReference type="Proteomes" id="UP001344817"/>
    </source>
</evidence>
<feature type="binding site" evidence="10">
    <location>
        <position position="127"/>
    </location>
    <ligand>
        <name>a divalent metal cation</name>
        <dbReference type="ChEBI" id="CHEBI:60240"/>
    </ligand>
</feature>
<feature type="binding site" evidence="10">
    <location>
        <position position="24"/>
    </location>
    <ligand>
        <name>a divalent metal cation</name>
        <dbReference type="ChEBI" id="CHEBI:60240"/>
    </ligand>
</feature>
<comment type="subcellular location">
    <subcellularLocation>
        <location evidence="3">Cytoplasm</location>
    </subcellularLocation>
</comment>
<dbReference type="EMBL" id="JAZDWZ010000006">
    <property type="protein sequence ID" value="MEE3928379.1"/>
    <property type="molecule type" value="Genomic_DNA"/>
</dbReference>
<dbReference type="CDD" id="cd06590">
    <property type="entry name" value="RNase_HII_bacteria_HIII_like"/>
    <property type="match status" value="1"/>
</dbReference>
<evidence type="ECO:0000256" key="10">
    <source>
        <dbReference type="PROSITE-ProRule" id="PRU01319"/>
    </source>
</evidence>
<evidence type="ECO:0000256" key="8">
    <source>
        <dbReference type="ARBA" id="ARBA00022759"/>
    </source>
</evidence>
<evidence type="ECO:0000256" key="3">
    <source>
        <dbReference type="ARBA" id="ARBA00004496"/>
    </source>
</evidence>
<dbReference type="Proteomes" id="UP001344817">
    <property type="component" value="Unassembled WGS sequence"/>
</dbReference>
<dbReference type="RefSeq" id="WP_330500791.1">
    <property type="nucleotide sequence ID" value="NZ_JAZDWZ010000006.1"/>
</dbReference>
<reference evidence="13" key="1">
    <citation type="submission" date="2024-01" db="EMBL/GenBank/DDBJ databases">
        <title>Genome sequence of Mycoplasma ciconiae type strain DSM 25251.</title>
        <authorList>
            <person name="Spergser J."/>
        </authorList>
    </citation>
    <scope>NUCLEOTIDE SEQUENCE [LARGE SCALE GENOMIC DNA]</scope>
    <source>
        <strain evidence="13">DSM 25251</strain>
    </source>
</reference>
<dbReference type="PROSITE" id="PS51975">
    <property type="entry name" value="RNASE_H_2"/>
    <property type="match status" value="1"/>
</dbReference>
<evidence type="ECO:0000313" key="13">
    <source>
        <dbReference type="EMBL" id="MEE3928379.1"/>
    </source>
</evidence>
<evidence type="ECO:0000256" key="11">
    <source>
        <dbReference type="RuleBase" id="RU003515"/>
    </source>
</evidence>
<dbReference type="EC" id="3.1.26.4" evidence="11"/>
<dbReference type="PANTHER" id="PTHR10954:SF23">
    <property type="entry name" value="RIBONUCLEASE"/>
    <property type="match status" value="1"/>
</dbReference>
<comment type="catalytic activity">
    <reaction evidence="1 10 11">
        <text>Endonucleolytic cleavage to 5'-phosphomonoester.</text>
        <dbReference type="EC" id="3.1.26.4"/>
    </reaction>
</comment>
<proteinExistence type="inferred from homology"/>
<evidence type="ECO:0000256" key="4">
    <source>
        <dbReference type="ARBA" id="ARBA00008378"/>
    </source>
</evidence>
<dbReference type="InterPro" id="IPR024567">
    <property type="entry name" value="RNase_HII/HIII_dom"/>
</dbReference>
<evidence type="ECO:0000256" key="7">
    <source>
        <dbReference type="ARBA" id="ARBA00022723"/>
    </source>
</evidence>
<dbReference type="SUPFAM" id="SSF53098">
    <property type="entry name" value="Ribonuclease H-like"/>
    <property type="match status" value="1"/>
</dbReference>
<dbReference type="InterPro" id="IPR001352">
    <property type="entry name" value="RNase_HII/HIII"/>
</dbReference>
<evidence type="ECO:0000256" key="9">
    <source>
        <dbReference type="ARBA" id="ARBA00022801"/>
    </source>
</evidence>
<evidence type="ECO:0000256" key="2">
    <source>
        <dbReference type="ARBA" id="ARBA00004065"/>
    </source>
</evidence>
<keyword evidence="5" id="KW-0963">Cytoplasm</keyword>
<comment type="caution">
    <text evidence="13">The sequence shown here is derived from an EMBL/GenBank/DDBJ whole genome shotgun (WGS) entry which is preliminary data.</text>
</comment>
<keyword evidence="9 10" id="KW-0378">Hydrolase</keyword>
<gene>
    <name evidence="13" type="ORF">V2E24_02195</name>
</gene>
<dbReference type="Gene3D" id="3.30.420.10">
    <property type="entry name" value="Ribonuclease H-like superfamily/Ribonuclease H"/>
    <property type="match status" value="1"/>
</dbReference>
<comment type="function">
    <text evidence="2 11">Endonuclease that specifically degrades the RNA of RNA-DNA hybrids.</text>
</comment>
<keyword evidence="7 10" id="KW-0479">Metal-binding</keyword>
<evidence type="ECO:0000256" key="5">
    <source>
        <dbReference type="ARBA" id="ARBA00022490"/>
    </source>
</evidence>
<protein>
    <recommendedName>
        <fullName evidence="11">Ribonuclease</fullName>
        <ecNumber evidence="11">3.1.26.4</ecNumber>
    </recommendedName>
</protein>
<feature type="binding site" evidence="10">
    <location>
        <position position="23"/>
    </location>
    <ligand>
        <name>a divalent metal cation</name>
        <dbReference type="ChEBI" id="CHEBI:60240"/>
    </ligand>
</feature>
<dbReference type="InterPro" id="IPR012337">
    <property type="entry name" value="RNaseH-like_sf"/>
</dbReference>
<comment type="cofactor">
    <cofactor evidence="10">
        <name>Mn(2+)</name>
        <dbReference type="ChEBI" id="CHEBI:29035"/>
    </cofactor>
    <cofactor evidence="10">
        <name>Mg(2+)</name>
        <dbReference type="ChEBI" id="CHEBI:18420"/>
    </cofactor>
    <text evidence="10">Manganese or magnesium. Binds 1 divalent metal ion per monomer in the absence of substrate. May bind a second metal ion after substrate binding.</text>
</comment>